<dbReference type="AlphaFoldDB" id="A0A1L8R8K4"/>
<evidence type="ECO:0000256" key="2">
    <source>
        <dbReference type="ARBA" id="ARBA00022448"/>
    </source>
</evidence>
<evidence type="ECO:0000313" key="9">
    <source>
        <dbReference type="Proteomes" id="UP000182835"/>
    </source>
</evidence>
<keyword evidence="2" id="KW-0813">Transport</keyword>
<dbReference type="Proteomes" id="UP000182835">
    <property type="component" value="Unassembled WGS sequence"/>
</dbReference>
<dbReference type="InterPro" id="IPR002528">
    <property type="entry name" value="MATE_fam"/>
</dbReference>
<dbReference type="Pfam" id="PF01554">
    <property type="entry name" value="MatE"/>
    <property type="match status" value="2"/>
</dbReference>
<dbReference type="GO" id="GO:0015297">
    <property type="term" value="F:antiporter activity"/>
    <property type="evidence" value="ECO:0007669"/>
    <property type="project" value="InterPro"/>
</dbReference>
<feature type="transmembrane region" description="Helical" evidence="7">
    <location>
        <begin position="395"/>
        <end position="414"/>
    </location>
</feature>
<evidence type="ECO:0000256" key="4">
    <source>
        <dbReference type="ARBA" id="ARBA00022692"/>
    </source>
</evidence>
<dbReference type="GO" id="GO:0005886">
    <property type="term" value="C:plasma membrane"/>
    <property type="evidence" value="ECO:0007669"/>
    <property type="project" value="UniProtKB-SubCell"/>
</dbReference>
<feature type="transmembrane region" description="Helical" evidence="7">
    <location>
        <begin position="200"/>
        <end position="223"/>
    </location>
</feature>
<dbReference type="InterPro" id="IPR051327">
    <property type="entry name" value="MATE_MepA_subfamily"/>
</dbReference>
<feature type="transmembrane region" description="Helical" evidence="7">
    <location>
        <begin position="101"/>
        <end position="123"/>
    </location>
</feature>
<dbReference type="InterPro" id="IPR048279">
    <property type="entry name" value="MdtK-like"/>
</dbReference>
<evidence type="ECO:0000256" key="6">
    <source>
        <dbReference type="ARBA" id="ARBA00023136"/>
    </source>
</evidence>
<sequence>MEEKMSSMNEINILAKRYTMRSLILFTLPTMSMMLFNAIYTGLDAVFIARFVNTTALSAINIVLPLTSLMWGLGTMFATGGSALIAKKMGEGKSDEARQNFSALILIATILGIIITMGVLFYLEETVLLLGANQQVLHYGMDYLGILILFAPMVLIQVLFQNLFVTAGKPGFGLFVMIGAGLMNIIMDYFFIAIVNLGVLGAALGTGIGYLISALAGIIFFFISKGELHFTKPKIQVKEFFFCCYNGVSELITQMAIAITIFIMNRTLIEFAGGEGVAANTIIGNTQYLFTTLFLGFSMGVAPILSYQYGAKNKKELQRLMRLCFKYIFTISIFIFFICFIGAPLITSLYAPAETEAYKIALNGFKLFSFSFLFSGIGVFTTAFFTALSNGKLSAILSFLRTFVFLVICLLLLPRIFGLAGVWTATPLADLAGAIVSLVMLSRYKTKKLFD</sequence>
<feature type="transmembrane region" description="Helical" evidence="7">
    <location>
        <begin position="143"/>
        <end position="160"/>
    </location>
</feature>
<keyword evidence="6 7" id="KW-0472">Membrane</keyword>
<dbReference type="EMBL" id="JXKG01000003">
    <property type="protein sequence ID" value="OJG16045.1"/>
    <property type="molecule type" value="Genomic_DNA"/>
</dbReference>
<organism evidence="8 9">
    <name type="scientific">Enterococcus canintestini</name>
    <dbReference type="NCBI Taxonomy" id="317010"/>
    <lineage>
        <taxon>Bacteria</taxon>
        <taxon>Bacillati</taxon>
        <taxon>Bacillota</taxon>
        <taxon>Bacilli</taxon>
        <taxon>Lactobacillales</taxon>
        <taxon>Enterococcaceae</taxon>
        <taxon>Enterococcus</taxon>
    </lineage>
</organism>
<gene>
    <name evidence="8" type="ORF">RU96_GL001542</name>
</gene>
<dbReference type="PANTHER" id="PTHR43823:SF3">
    <property type="entry name" value="MULTIDRUG EXPORT PROTEIN MEPA"/>
    <property type="match status" value="1"/>
</dbReference>
<comment type="subcellular location">
    <subcellularLocation>
        <location evidence="1">Cell membrane</location>
        <topology evidence="1">Multi-pass membrane protein</topology>
    </subcellularLocation>
</comment>
<dbReference type="PANTHER" id="PTHR43823">
    <property type="entry name" value="SPORULATION PROTEIN YKVU"/>
    <property type="match status" value="1"/>
</dbReference>
<evidence type="ECO:0000256" key="3">
    <source>
        <dbReference type="ARBA" id="ARBA00022475"/>
    </source>
</evidence>
<keyword evidence="5 7" id="KW-1133">Transmembrane helix</keyword>
<evidence type="ECO:0000256" key="1">
    <source>
        <dbReference type="ARBA" id="ARBA00004651"/>
    </source>
</evidence>
<dbReference type="GO" id="GO:0042910">
    <property type="term" value="F:xenobiotic transmembrane transporter activity"/>
    <property type="evidence" value="ECO:0007669"/>
    <property type="project" value="InterPro"/>
</dbReference>
<feature type="transmembrane region" description="Helical" evidence="7">
    <location>
        <begin position="367"/>
        <end position="388"/>
    </location>
</feature>
<feature type="transmembrane region" description="Helical" evidence="7">
    <location>
        <begin position="420"/>
        <end position="441"/>
    </location>
</feature>
<evidence type="ECO:0000256" key="5">
    <source>
        <dbReference type="ARBA" id="ARBA00022989"/>
    </source>
</evidence>
<reference evidence="8 9" key="1">
    <citation type="submission" date="2014-12" db="EMBL/GenBank/DDBJ databases">
        <title>Draft genome sequences of 29 type strains of Enterococci.</title>
        <authorList>
            <person name="Zhong Z."/>
            <person name="Sun Z."/>
            <person name="Liu W."/>
            <person name="Zhang W."/>
            <person name="Zhang H."/>
        </authorList>
    </citation>
    <scope>NUCLEOTIDE SEQUENCE [LARGE SCALE GENOMIC DNA]</scope>
    <source>
        <strain evidence="8 9">DSM 21207</strain>
    </source>
</reference>
<feature type="transmembrane region" description="Helical" evidence="7">
    <location>
        <begin position="288"/>
        <end position="307"/>
    </location>
</feature>
<dbReference type="PIRSF" id="PIRSF006603">
    <property type="entry name" value="DinF"/>
    <property type="match status" value="1"/>
</dbReference>
<feature type="transmembrane region" description="Helical" evidence="7">
    <location>
        <begin position="60"/>
        <end position="80"/>
    </location>
</feature>
<evidence type="ECO:0000256" key="7">
    <source>
        <dbReference type="SAM" id="Phobius"/>
    </source>
</evidence>
<protein>
    <submittedName>
        <fullName evidence="8">Efflux protein, MATE family</fullName>
    </submittedName>
</protein>
<comment type="caution">
    <text evidence="8">The sequence shown here is derived from an EMBL/GenBank/DDBJ whole genome shotgun (WGS) entry which is preliminary data.</text>
</comment>
<feature type="transmembrane region" description="Helical" evidence="7">
    <location>
        <begin position="172"/>
        <end position="194"/>
    </location>
</feature>
<feature type="transmembrane region" description="Helical" evidence="7">
    <location>
        <begin position="21"/>
        <end position="40"/>
    </location>
</feature>
<accession>A0A1L8R8K4</accession>
<keyword evidence="4 7" id="KW-0812">Transmembrane</keyword>
<feature type="transmembrane region" description="Helical" evidence="7">
    <location>
        <begin position="244"/>
        <end position="268"/>
    </location>
</feature>
<feature type="transmembrane region" description="Helical" evidence="7">
    <location>
        <begin position="327"/>
        <end position="347"/>
    </location>
</feature>
<dbReference type="STRING" id="317010.RU96_GL001542"/>
<name>A0A1L8R8K4_9ENTE</name>
<evidence type="ECO:0000313" key="8">
    <source>
        <dbReference type="EMBL" id="OJG16045.1"/>
    </source>
</evidence>
<keyword evidence="3" id="KW-1003">Cell membrane</keyword>
<proteinExistence type="predicted"/>